<proteinExistence type="predicted"/>
<gene>
    <name evidence="1" type="ORF">BDM02DRAFT_996226</name>
</gene>
<dbReference type="EMBL" id="MU118149">
    <property type="protein sequence ID" value="KAF9644275.1"/>
    <property type="molecule type" value="Genomic_DNA"/>
</dbReference>
<dbReference type="Proteomes" id="UP000886501">
    <property type="component" value="Unassembled WGS sequence"/>
</dbReference>
<organism evidence="1 2">
    <name type="scientific">Thelephora ganbajun</name>
    <name type="common">Ganba fungus</name>
    <dbReference type="NCBI Taxonomy" id="370292"/>
    <lineage>
        <taxon>Eukaryota</taxon>
        <taxon>Fungi</taxon>
        <taxon>Dikarya</taxon>
        <taxon>Basidiomycota</taxon>
        <taxon>Agaricomycotina</taxon>
        <taxon>Agaricomycetes</taxon>
        <taxon>Thelephorales</taxon>
        <taxon>Thelephoraceae</taxon>
        <taxon>Thelephora</taxon>
    </lineage>
</organism>
<reference evidence="1" key="2">
    <citation type="journal article" date="2020" name="Nat. Commun.">
        <title>Large-scale genome sequencing of mycorrhizal fungi provides insights into the early evolution of symbiotic traits.</title>
        <authorList>
            <person name="Miyauchi S."/>
            <person name="Kiss E."/>
            <person name="Kuo A."/>
            <person name="Drula E."/>
            <person name="Kohler A."/>
            <person name="Sanchez-Garcia M."/>
            <person name="Morin E."/>
            <person name="Andreopoulos B."/>
            <person name="Barry K.W."/>
            <person name="Bonito G."/>
            <person name="Buee M."/>
            <person name="Carver A."/>
            <person name="Chen C."/>
            <person name="Cichocki N."/>
            <person name="Clum A."/>
            <person name="Culley D."/>
            <person name="Crous P.W."/>
            <person name="Fauchery L."/>
            <person name="Girlanda M."/>
            <person name="Hayes R.D."/>
            <person name="Keri Z."/>
            <person name="LaButti K."/>
            <person name="Lipzen A."/>
            <person name="Lombard V."/>
            <person name="Magnuson J."/>
            <person name="Maillard F."/>
            <person name="Murat C."/>
            <person name="Nolan M."/>
            <person name="Ohm R.A."/>
            <person name="Pangilinan J."/>
            <person name="Pereira M.F."/>
            <person name="Perotto S."/>
            <person name="Peter M."/>
            <person name="Pfister S."/>
            <person name="Riley R."/>
            <person name="Sitrit Y."/>
            <person name="Stielow J.B."/>
            <person name="Szollosi G."/>
            <person name="Zifcakova L."/>
            <person name="Stursova M."/>
            <person name="Spatafora J.W."/>
            <person name="Tedersoo L."/>
            <person name="Vaario L.M."/>
            <person name="Yamada A."/>
            <person name="Yan M."/>
            <person name="Wang P."/>
            <person name="Xu J."/>
            <person name="Bruns T."/>
            <person name="Baldrian P."/>
            <person name="Vilgalys R."/>
            <person name="Dunand C."/>
            <person name="Henrissat B."/>
            <person name="Grigoriev I.V."/>
            <person name="Hibbett D."/>
            <person name="Nagy L.G."/>
            <person name="Martin F.M."/>
        </authorList>
    </citation>
    <scope>NUCLEOTIDE SEQUENCE</scope>
    <source>
        <strain evidence="1">P2</strain>
    </source>
</reference>
<evidence type="ECO:0000313" key="1">
    <source>
        <dbReference type="EMBL" id="KAF9644275.1"/>
    </source>
</evidence>
<name>A0ACB6Z3P4_THEGA</name>
<reference evidence="1" key="1">
    <citation type="submission" date="2019-10" db="EMBL/GenBank/DDBJ databases">
        <authorList>
            <consortium name="DOE Joint Genome Institute"/>
            <person name="Kuo A."/>
            <person name="Miyauchi S."/>
            <person name="Kiss E."/>
            <person name="Drula E."/>
            <person name="Kohler A."/>
            <person name="Sanchez-Garcia M."/>
            <person name="Andreopoulos B."/>
            <person name="Barry K.W."/>
            <person name="Bonito G."/>
            <person name="Buee M."/>
            <person name="Carver A."/>
            <person name="Chen C."/>
            <person name="Cichocki N."/>
            <person name="Clum A."/>
            <person name="Culley D."/>
            <person name="Crous P.W."/>
            <person name="Fauchery L."/>
            <person name="Girlanda M."/>
            <person name="Hayes R."/>
            <person name="Keri Z."/>
            <person name="Labutti K."/>
            <person name="Lipzen A."/>
            <person name="Lombard V."/>
            <person name="Magnuson J."/>
            <person name="Maillard F."/>
            <person name="Morin E."/>
            <person name="Murat C."/>
            <person name="Nolan M."/>
            <person name="Ohm R."/>
            <person name="Pangilinan J."/>
            <person name="Pereira M."/>
            <person name="Perotto S."/>
            <person name="Peter M."/>
            <person name="Riley R."/>
            <person name="Sitrit Y."/>
            <person name="Stielow B."/>
            <person name="Szollosi G."/>
            <person name="Zifcakova L."/>
            <person name="Stursova M."/>
            <person name="Spatafora J.W."/>
            <person name="Tedersoo L."/>
            <person name="Vaario L.-M."/>
            <person name="Yamada A."/>
            <person name="Yan M."/>
            <person name="Wang P."/>
            <person name="Xu J."/>
            <person name="Bruns T."/>
            <person name="Baldrian P."/>
            <person name="Vilgalys R."/>
            <person name="Henrissat B."/>
            <person name="Grigoriev I.V."/>
            <person name="Hibbett D."/>
            <person name="Nagy L.G."/>
            <person name="Martin F.M."/>
        </authorList>
    </citation>
    <scope>NUCLEOTIDE SEQUENCE</scope>
    <source>
        <strain evidence="1">P2</strain>
    </source>
</reference>
<comment type="caution">
    <text evidence="1">The sequence shown here is derived from an EMBL/GenBank/DDBJ whole genome shotgun (WGS) entry which is preliminary data.</text>
</comment>
<sequence>MALAKVNKFAKEDLKRSVSGFFYCVFVHRFTNLSIWQQPLRGTKAGEGKRSRNVEKYLEGLLEAIRRVAPTPIPVGGGSDESDTAVAALSRLADELEAKLAVVNQQPAFRQSTSAPESRKKTDSEKAEQQLKKNGSEKARRDDERHHVKRISRLFEASKKPWSKRDALGLAVIFLLYGPTAFPTGFVEVRR</sequence>
<keyword evidence="2" id="KW-1185">Reference proteome</keyword>
<evidence type="ECO:0000313" key="2">
    <source>
        <dbReference type="Proteomes" id="UP000886501"/>
    </source>
</evidence>
<protein>
    <submittedName>
        <fullName evidence="1">Uncharacterized protein</fullName>
    </submittedName>
</protein>
<accession>A0ACB6Z3P4</accession>